<dbReference type="AlphaFoldDB" id="A0A9W8UDF8"/>
<dbReference type="OrthoDB" id="2789670at2759"/>
<accession>A0A9W8UDF8</accession>
<sequence length="72" mass="8284">MKKAVDGRGNQIEAQISITPGMIAHIRDFAYDIKPRSEKFADLIRQVEIDHPWQKGDARFLDDKLFSKKARA</sequence>
<dbReference type="EMBL" id="JAPDHF010000004">
    <property type="protein sequence ID" value="KAJ4019712.1"/>
    <property type="molecule type" value="Genomic_DNA"/>
</dbReference>
<gene>
    <name evidence="1" type="ORF">NW766_003470</name>
</gene>
<reference evidence="1" key="1">
    <citation type="submission" date="2022-10" db="EMBL/GenBank/DDBJ databases">
        <title>Fusarium specimens isolated from Avocado Roots.</title>
        <authorList>
            <person name="Stajich J."/>
            <person name="Roper C."/>
            <person name="Heimlech-Rivalta G."/>
        </authorList>
    </citation>
    <scope>NUCLEOTIDE SEQUENCE</scope>
    <source>
        <strain evidence="1">CF00143</strain>
    </source>
</reference>
<organism evidence="1 2">
    <name type="scientific">Fusarium irregulare</name>
    <dbReference type="NCBI Taxonomy" id="2494466"/>
    <lineage>
        <taxon>Eukaryota</taxon>
        <taxon>Fungi</taxon>
        <taxon>Dikarya</taxon>
        <taxon>Ascomycota</taxon>
        <taxon>Pezizomycotina</taxon>
        <taxon>Sordariomycetes</taxon>
        <taxon>Hypocreomycetidae</taxon>
        <taxon>Hypocreales</taxon>
        <taxon>Nectriaceae</taxon>
        <taxon>Fusarium</taxon>
        <taxon>Fusarium incarnatum-equiseti species complex</taxon>
    </lineage>
</organism>
<keyword evidence="2" id="KW-1185">Reference proteome</keyword>
<dbReference type="Proteomes" id="UP001152130">
    <property type="component" value="Unassembled WGS sequence"/>
</dbReference>
<evidence type="ECO:0000313" key="2">
    <source>
        <dbReference type="Proteomes" id="UP001152130"/>
    </source>
</evidence>
<evidence type="ECO:0000313" key="1">
    <source>
        <dbReference type="EMBL" id="KAJ4019712.1"/>
    </source>
</evidence>
<name>A0A9W8UDF8_9HYPO</name>
<protein>
    <submittedName>
        <fullName evidence="1">Uncharacterized protein</fullName>
    </submittedName>
</protein>
<proteinExistence type="predicted"/>
<comment type="caution">
    <text evidence="1">The sequence shown here is derived from an EMBL/GenBank/DDBJ whole genome shotgun (WGS) entry which is preliminary data.</text>
</comment>